<reference evidence="2 3" key="1">
    <citation type="submission" date="2024-07" db="EMBL/GenBank/DDBJ databases">
        <title>Section-level genome sequencing and comparative genomics of Aspergillus sections Usti and Cavernicolus.</title>
        <authorList>
            <consortium name="Lawrence Berkeley National Laboratory"/>
            <person name="Nybo J.L."/>
            <person name="Vesth T.C."/>
            <person name="Theobald S."/>
            <person name="Frisvad J.C."/>
            <person name="Larsen T.O."/>
            <person name="Kjaerboelling I."/>
            <person name="Rothschild-Mancinelli K."/>
            <person name="Lyhne E.K."/>
            <person name="Kogle M.E."/>
            <person name="Barry K."/>
            <person name="Clum A."/>
            <person name="Na H."/>
            <person name="Ledsgaard L."/>
            <person name="Lin J."/>
            <person name="Lipzen A."/>
            <person name="Kuo A."/>
            <person name="Riley R."/>
            <person name="Mondo S."/>
            <person name="Labutti K."/>
            <person name="Haridas S."/>
            <person name="Pangalinan J."/>
            <person name="Salamov A.A."/>
            <person name="Simmons B.A."/>
            <person name="Magnuson J.K."/>
            <person name="Chen J."/>
            <person name="Drula E."/>
            <person name="Henrissat B."/>
            <person name="Wiebenga A."/>
            <person name="Lubbers R.J."/>
            <person name="Gomes A.C."/>
            <person name="Macurrencykelacurrency M.R."/>
            <person name="Stajich J."/>
            <person name="Grigoriev I.V."/>
            <person name="Mortensen U.H."/>
            <person name="De Vries R.P."/>
            <person name="Baker S.E."/>
            <person name="Andersen M.R."/>
        </authorList>
    </citation>
    <scope>NUCLEOTIDE SEQUENCE [LARGE SCALE GENOMIC DNA]</scope>
    <source>
        <strain evidence="2 3">CBS 449.75</strain>
    </source>
</reference>
<dbReference type="GeneID" id="98145583"/>
<gene>
    <name evidence="2" type="ORF">BJX67DRAFT_367305</name>
</gene>
<evidence type="ECO:0000256" key="1">
    <source>
        <dbReference type="SAM" id="MobiDB-lite"/>
    </source>
</evidence>
<sequence>MTICGRRGRGQFNSSNNNTTANSTDVPDENAHTVYCLYHNKLSSHFPSKCILNLKSVKNTHGSGQGCG</sequence>
<dbReference type="RefSeq" id="XP_070880929.1">
    <property type="nucleotide sequence ID" value="XM_071030511.1"/>
</dbReference>
<dbReference type="EMBL" id="JBFXLQ010000076">
    <property type="protein sequence ID" value="KAL2861035.1"/>
    <property type="molecule type" value="Genomic_DNA"/>
</dbReference>
<protein>
    <submittedName>
        <fullName evidence="2">Uncharacterized protein</fullName>
    </submittedName>
</protein>
<accession>A0ABR4L937</accession>
<dbReference type="Proteomes" id="UP001610432">
    <property type="component" value="Unassembled WGS sequence"/>
</dbReference>
<organism evidence="2 3">
    <name type="scientific">Aspergillus lucknowensis</name>
    <dbReference type="NCBI Taxonomy" id="176173"/>
    <lineage>
        <taxon>Eukaryota</taxon>
        <taxon>Fungi</taxon>
        <taxon>Dikarya</taxon>
        <taxon>Ascomycota</taxon>
        <taxon>Pezizomycotina</taxon>
        <taxon>Eurotiomycetes</taxon>
        <taxon>Eurotiomycetidae</taxon>
        <taxon>Eurotiales</taxon>
        <taxon>Aspergillaceae</taxon>
        <taxon>Aspergillus</taxon>
        <taxon>Aspergillus subgen. Nidulantes</taxon>
    </lineage>
</organism>
<feature type="compositionally biased region" description="Low complexity" evidence="1">
    <location>
        <begin position="13"/>
        <end position="24"/>
    </location>
</feature>
<name>A0ABR4L937_9EURO</name>
<evidence type="ECO:0000313" key="2">
    <source>
        <dbReference type="EMBL" id="KAL2861035.1"/>
    </source>
</evidence>
<keyword evidence="3" id="KW-1185">Reference proteome</keyword>
<feature type="region of interest" description="Disordered" evidence="1">
    <location>
        <begin position="1"/>
        <end position="27"/>
    </location>
</feature>
<evidence type="ECO:0000313" key="3">
    <source>
        <dbReference type="Proteomes" id="UP001610432"/>
    </source>
</evidence>
<comment type="caution">
    <text evidence="2">The sequence shown here is derived from an EMBL/GenBank/DDBJ whole genome shotgun (WGS) entry which is preliminary data.</text>
</comment>
<proteinExistence type="predicted"/>